<reference evidence="2" key="1">
    <citation type="submission" date="2021-01" db="EMBL/GenBank/DDBJ databases">
        <title>Chromosome-level genome assembly of a human fungal pathogen reveals clustering of transcriptionally co-regulated genes.</title>
        <authorList>
            <person name="Voorhies M."/>
            <person name="Cohen S."/>
            <person name="Shea T.P."/>
            <person name="Petrus S."/>
            <person name="Munoz J.F."/>
            <person name="Poplawski S."/>
            <person name="Goldman W.E."/>
            <person name="Michael T."/>
            <person name="Cuomo C.A."/>
            <person name="Sil A."/>
            <person name="Beyhan S."/>
        </authorList>
    </citation>
    <scope>NUCLEOTIDE SEQUENCE</scope>
    <source>
        <strain evidence="2">WU24</strain>
    </source>
</reference>
<evidence type="ECO:0000256" key="1">
    <source>
        <dbReference type="SAM" id="SignalP"/>
    </source>
</evidence>
<feature type="signal peptide" evidence="1">
    <location>
        <begin position="1"/>
        <end position="26"/>
    </location>
</feature>
<evidence type="ECO:0000313" key="2">
    <source>
        <dbReference type="EMBL" id="QSS62522.1"/>
    </source>
</evidence>
<sequence>MKLRFSSHSFALLGVVAGWTRTGTQSVHDIIGRLKSAPGGYKHVADDGVIRSFGPDGAVVDAARLTNAQLMKTALDHYDPDARNHLEEIWSGVDGHNVSDSQLYAPEEHLLPLFVTNKTIEMHLRHSEEEQLAIFGRTMDGLRNRRHDPR</sequence>
<dbReference type="EMBL" id="CP069112">
    <property type="protein sequence ID" value="QSS62522.1"/>
    <property type="molecule type" value="Genomic_DNA"/>
</dbReference>
<gene>
    <name evidence="2" type="ORF">I7I51_02259</name>
</gene>
<organism evidence="2 3">
    <name type="scientific">Ajellomyces capsulatus</name>
    <name type="common">Darling's disease fungus</name>
    <name type="synonym">Histoplasma capsulatum</name>
    <dbReference type="NCBI Taxonomy" id="5037"/>
    <lineage>
        <taxon>Eukaryota</taxon>
        <taxon>Fungi</taxon>
        <taxon>Dikarya</taxon>
        <taxon>Ascomycota</taxon>
        <taxon>Pezizomycotina</taxon>
        <taxon>Eurotiomycetes</taxon>
        <taxon>Eurotiomycetidae</taxon>
        <taxon>Onygenales</taxon>
        <taxon>Ajellomycetaceae</taxon>
        <taxon>Histoplasma</taxon>
    </lineage>
</organism>
<dbReference type="AlphaFoldDB" id="A0A8A1MDD9"/>
<dbReference type="OrthoDB" id="3660917at2759"/>
<protein>
    <submittedName>
        <fullName evidence="2">Uncharacterized protein</fullName>
    </submittedName>
</protein>
<proteinExistence type="predicted"/>
<evidence type="ECO:0000313" key="3">
    <source>
        <dbReference type="Proteomes" id="UP000663671"/>
    </source>
</evidence>
<accession>A0A8A1MDD9</accession>
<dbReference type="VEuPathDB" id="FungiDB:I7I51_02259"/>
<dbReference type="Proteomes" id="UP000663671">
    <property type="component" value="Chromosome 7"/>
</dbReference>
<keyword evidence="1" id="KW-0732">Signal</keyword>
<feature type="chain" id="PRO_5034025100" evidence="1">
    <location>
        <begin position="27"/>
        <end position="150"/>
    </location>
</feature>
<name>A0A8A1MDD9_AJECA</name>